<sequence>MAPWPQSEQLSKKFCLVKPAETGINETALKDFERWLQVESLLVN</sequence>
<gene>
    <name evidence="1" type="ORF">NCTC12965_00393</name>
</gene>
<accession>A0A4U9TPF2</accession>
<reference evidence="1" key="1">
    <citation type="submission" date="2019-05" db="EMBL/GenBank/DDBJ databases">
        <authorList>
            <consortium name="Pathogen Informatics"/>
        </authorList>
    </citation>
    <scope>NUCLEOTIDE SEQUENCE [LARGE SCALE GENOMIC DNA]</scope>
    <source>
        <strain evidence="1">NCTC12965</strain>
    </source>
</reference>
<organism evidence="1">
    <name type="scientific">Serratia fonticola</name>
    <dbReference type="NCBI Taxonomy" id="47917"/>
    <lineage>
        <taxon>Bacteria</taxon>
        <taxon>Pseudomonadati</taxon>
        <taxon>Pseudomonadota</taxon>
        <taxon>Gammaproteobacteria</taxon>
        <taxon>Enterobacterales</taxon>
        <taxon>Yersiniaceae</taxon>
        <taxon>Serratia</taxon>
    </lineage>
</organism>
<evidence type="ECO:0000313" key="1">
    <source>
        <dbReference type="EMBL" id="VTR17631.1"/>
    </source>
</evidence>
<name>A0A4U9TPF2_SERFO</name>
<proteinExistence type="predicted"/>
<dbReference type="AlphaFoldDB" id="A0A4U9TPF2"/>
<dbReference type="EMBL" id="CABEEZ010000016">
    <property type="protein sequence ID" value="VTR17631.1"/>
    <property type="molecule type" value="Genomic_DNA"/>
</dbReference>
<protein>
    <submittedName>
        <fullName evidence="1">Uncharacterized protein</fullName>
    </submittedName>
</protein>